<dbReference type="EMBL" id="DQWS01000238">
    <property type="protein sequence ID" value="HDD53685.1"/>
    <property type="molecule type" value="Genomic_DNA"/>
</dbReference>
<gene>
    <name evidence="2" type="ORF">ENF32_06440</name>
</gene>
<dbReference type="Proteomes" id="UP000885690">
    <property type="component" value="Unassembled WGS sequence"/>
</dbReference>
<dbReference type="AlphaFoldDB" id="A0A7C0Y8V1"/>
<comment type="caution">
    <text evidence="2">The sequence shown here is derived from an EMBL/GenBank/DDBJ whole genome shotgun (WGS) entry which is preliminary data.</text>
</comment>
<evidence type="ECO:0000256" key="1">
    <source>
        <dbReference type="SAM" id="Phobius"/>
    </source>
</evidence>
<proteinExistence type="predicted"/>
<keyword evidence="1" id="KW-0472">Membrane</keyword>
<reference evidence="2" key="1">
    <citation type="journal article" date="2020" name="mSystems">
        <title>Genome- and Community-Level Interaction Insights into Carbon Utilization and Element Cycling Functions of Hydrothermarchaeota in Hydrothermal Sediment.</title>
        <authorList>
            <person name="Zhou Z."/>
            <person name="Liu Y."/>
            <person name="Xu W."/>
            <person name="Pan J."/>
            <person name="Luo Z.H."/>
            <person name="Li M."/>
        </authorList>
    </citation>
    <scope>NUCLEOTIDE SEQUENCE [LARGE SCALE GENOMIC DNA]</scope>
    <source>
        <strain evidence="2">HyVt-115</strain>
    </source>
</reference>
<accession>A0A7C0Y8V1</accession>
<sequence>MARSSGSPFELFNLDESYKRGLLRFYKILAIPSVTLAVFIFYDLVAPLRYFDKAVVVSKQKRFVEGVKRYIEAKGERFHYWEEVGKRVYEGLGPGDEVVLGLSRVF</sequence>
<keyword evidence="1" id="KW-0812">Transmembrane</keyword>
<protein>
    <submittedName>
        <fullName evidence="2">Uncharacterized protein</fullName>
    </submittedName>
</protein>
<name>A0A7C0Y8V1_9BACT</name>
<feature type="transmembrane region" description="Helical" evidence="1">
    <location>
        <begin position="25"/>
        <end position="45"/>
    </location>
</feature>
<evidence type="ECO:0000313" key="2">
    <source>
        <dbReference type="EMBL" id="HDD53685.1"/>
    </source>
</evidence>
<keyword evidence="1" id="KW-1133">Transmembrane helix</keyword>
<organism evidence="2">
    <name type="scientific">Thermosulfidibacter takaii</name>
    <dbReference type="NCBI Taxonomy" id="412593"/>
    <lineage>
        <taxon>Bacteria</taxon>
        <taxon>Pseudomonadati</taxon>
        <taxon>Thermosulfidibacterota</taxon>
        <taxon>Thermosulfidibacteria</taxon>
        <taxon>Thermosulfidibacterales</taxon>
        <taxon>Thermosulfidibacteraceae</taxon>
    </lineage>
</organism>